<reference evidence="3" key="1">
    <citation type="journal article" date="2019" name="Int. J. Syst. Evol. Microbiol.">
        <title>The Global Catalogue of Microorganisms (GCM) 10K type strain sequencing project: providing services to taxonomists for standard genome sequencing and annotation.</title>
        <authorList>
            <consortium name="The Broad Institute Genomics Platform"/>
            <consortium name="The Broad Institute Genome Sequencing Center for Infectious Disease"/>
            <person name="Wu L."/>
            <person name="Ma J."/>
        </authorList>
    </citation>
    <scope>NUCLEOTIDE SEQUENCE [LARGE SCALE GENOMIC DNA]</scope>
    <source>
        <strain evidence="3">CECT 7806</strain>
    </source>
</reference>
<dbReference type="RefSeq" id="WP_238293507.1">
    <property type="nucleotide sequence ID" value="NZ_BPQS01000071.1"/>
</dbReference>
<organism evidence="2 3">
    <name type="scientific">Methylobacterium longum</name>
    <dbReference type="NCBI Taxonomy" id="767694"/>
    <lineage>
        <taxon>Bacteria</taxon>
        <taxon>Pseudomonadati</taxon>
        <taxon>Pseudomonadota</taxon>
        <taxon>Alphaproteobacteria</taxon>
        <taxon>Hyphomicrobiales</taxon>
        <taxon>Methylobacteriaceae</taxon>
        <taxon>Methylobacterium</taxon>
    </lineage>
</organism>
<sequence length="355" mass="38677">MMESAITDVISMTRPVQLQALAKMSADLGREFCLVQGPGGNSSLKEGDTLWVKASGSWLAEALDKPIFVSLSLAKVVALLAAGQGDDFASAIQSNTMLKASIETGLHALMPHPVVIHTHSFGSVLTSTLRRGYDRLQERLGDHIQWDWIPYRRPGGPLAVAVAQCLAARHRLPDVLLLANHGVVVGADTAEDAAAILRDVERRLEFPVQERLASRTMSGSMSSTGRTFDLDQAYTRLASDATALRFLTEAPRFPDQVVFVGGALPLVRAGESVEEASKRAQERFGIQPVAVIERHVGVHLRRDRTSASDATIRALLDIALRLPEHETFDGLSESAIEVLANWDAEAYRQKLDNSR</sequence>
<dbReference type="SUPFAM" id="SSF53639">
    <property type="entry name" value="AraD/HMP-PK domain-like"/>
    <property type="match status" value="1"/>
</dbReference>
<gene>
    <name evidence="2" type="ORF">QWZ18_28685</name>
</gene>
<dbReference type="InterPro" id="IPR036409">
    <property type="entry name" value="Aldolase_II/adducin_N_sf"/>
</dbReference>
<name>A0ABT8AXM2_9HYPH</name>
<dbReference type="SMART" id="SM01007">
    <property type="entry name" value="Aldolase_II"/>
    <property type="match status" value="1"/>
</dbReference>
<accession>A0ABT8AXM2</accession>
<evidence type="ECO:0000313" key="2">
    <source>
        <dbReference type="EMBL" id="MDN3574563.1"/>
    </source>
</evidence>
<protein>
    <submittedName>
        <fullName evidence="2">Class II aldolase/adducin family protein</fullName>
    </submittedName>
</protein>
<comment type="caution">
    <text evidence="2">The sequence shown here is derived from an EMBL/GenBank/DDBJ whole genome shotgun (WGS) entry which is preliminary data.</text>
</comment>
<evidence type="ECO:0000313" key="3">
    <source>
        <dbReference type="Proteomes" id="UP001244297"/>
    </source>
</evidence>
<dbReference type="EMBL" id="JAUFPT010000105">
    <property type="protein sequence ID" value="MDN3574563.1"/>
    <property type="molecule type" value="Genomic_DNA"/>
</dbReference>
<dbReference type="Proteomes" id="UP001244297">
    <property type="component" value="Unassembled WGS sequence"/>
</dbReference>
<dbReference type="Gene3D" id="3.40.225.10">
    <property type="entry name" value="Class II aldolase/adducin N-terminal domain"/>
    <property type="match status" value="1"/>
</dbReference>
<evidence type="ECO:0000259" key="1">
    <source>
        <dbReference type="SMART" id="SM01007"/>
    </source>
</evidence>
<proteinExistence type="predicted"/>
<dbReference type="Pfam" id="PF00596">
    <property type="entry name" value="Aldolase_II"/>
    <property type="match status" value="1"/>
</dbReference>
<keyword evidence="3" id="KW-1185">Reference proteome</keyword>
<feature type="domain" description="Class II aldolase/adducin N-terminal" evidence="1">
    <location>
        <begin position="19"/>
        <end position="208"/>
    </location>
</feature>
<dbReference type="InterPro" id="IPR001303">
    <property type="entry name" value="Aldolase_II/adducin_N"/>
</dbReference>